<sequence>MRRISGQRGTLLLGNNDAGWAAKDPGTLFVKTVKTTSLDAAYDSTKFYEAWRTVIQGYGIYNPYTGGPYTGRGAIKGLLPHGPHNLRDILATHILKLTGSYEQASYAIQDIPDVVQQHYGRFWLPRY</sequence>
<evidence type="ECO:0000313" key="2">
    <source>
        <dbReference type="Proteomes" id="UP000585507"/>
    </source>
</evidence>
<proteinExistence type="predicted"/>
<accession>A0A7W8UDW6</accession>
<name>A0A7W8UDW6_9HYPH</name>
<comment type="caution">
    <text evidence="1">The sequence shown here is derived from an EMBL/GenBank/DDBJ whole genome shotgun (WGS) entry which is preliminary data.</text>
</comment>
<dbReference type="Proteomes" id="UP000585507">
    <property type="component" value="Unassembled WGS sequence"/>
</dbReference>
<reference evidence="1 2" key="1">
    <citation type="submission" date="2020-08" db="EMBL/GenBank/DDBJ databases">
        <title>Genomic Encyclopedia of Type Strains, Phase IV (KMG-V): Genome sequencing to study the core and pangenomes of soil and plant-associated prokaryotes.</title>
        <authorList>
            <person name="Whitman W."/>
        </authorList>
    </citation>
    <scope>NUCLEOTIDE SEQUENCE [LARGE SCALE GENOMIC DNA]</scope>
    <source>
        <strain evidence="1 2">SEMIA 4084</strain>
    </source>
</reference>
<keyword evidence="2" id="KW-1185">Reference proteome</keyword>
<protein>
    <submittedName>
        <fullName evidence="1">Uncharacterized protein</fullName>
    </submittedName>
</protein>
<evidence type="ECO:0000313" key="1">
    <source>
        <dbReference type="EMBL" id="MBB5537571.1"/>
    </source>
</evidence>
<dbReference type="EMBL" id="JACHBK010000010">
    <property type="protein sequence ID" value="MBB5537571.1"/>
    <property type="molecule type" value="Genomic_DNA"/>
</dbReference>
<dbReference type="AlphaFoldDB" id="A0A7W8UDW6"/>
<organism evidence="1 2">
    <name type="scientific">Rhizobium giardinii</name>
    <dbReference type="NCBI Taxonomy" id="56731"/>
    <lineage>
        <taxon>Bacteria</taxon>
        <taxon>Pseudomonadati</taxon>
        <taxon>Pseudomonadota</taxon>
        <taxon>Alphaproteobacteria</taxon>
        <taxon>Hyphomicrobiales</taxon>
        <taxon>Rhizobiaceae</taxon>
        <taxon>Rhizobium/Agrobacterium group</taxon>
        <taxon>Rhizobium</taxon>
    </lineage>
</organism>
<gene>
    <name evidence="1" type="ORF">GGD55_004291</name>
</gene>